<keyword evidence="4" id="KW-1185">Reference proteome</keyword>
<dbReference type="EMBL" id="JADNRY010000311">
    <property type="protein sequence ID" value="KAF9059305.1"/>
    <property type="molecule type" value="Genomic_DNA"/>
</dbReference>
<reference evidence="3" key="1">
    <citation type="submission" date="2020-11" db="EMBL/GenBank/DDBJ databases">
        <authorList>
            <consortium name="DOE Joint Genome Institute"/>
            <person name="Ahrendt S."/>
            <person name="Riley R."/>
            <person name="Andreopoulos W."/>
            <person name="Labutti K."/>
            <person name="Pangilinan J."/>
            <person name="Ruiz-Duenas F.J."/>
            <person name="Barrasa J.M."/>
            <person name="Sanchez-Garcia M."/>
            <person name="Camarero S."/>
            <person name="Miyauchi S."/>
            <person name="Serrano A."/>
            <person name="Linde D."/>
            <person name="Babiker R."/>
            <person name="Drula E."/>
            <person name="Ayuso-Fernandez I."/>
            <person name="Pacheco R."/>
            <person name="Padilla G."/>
            <person name="Ferreira P."/>
            <person name="Barriuso J."/>
            <person name="Kellner H."/>
            <person name="Castanera R."/>
            <person name="Alfaro M."/>
            <person name="Ramirez L."/>
            <person name="Pisabarro A.G."/>
            <person name="Kuo A."/>
            <person name="Tritt A."/>
            <person name="Lipzen A."/>
            <person name="He G."/>
            <person name="Yan M."/>
            <person name="Ng V."/>
            <person name="Cullen D."/>
            <person name="Martin F."/>
            <person name="Rosso M.-N."/>
            <person name="Henrissat B."/>
            <person name="Hibbett D."/>
            <person name="Martinez A.T."/>
            <person name="Grigoriev I.V."/>
        </authorList>
    </citation>
    <scope>NUCLEOTIDE SEQUENCE</scope>
    <source>
        <strain evidence="3">AH 40177</strain>
    </source>
</reference>
<organism evidence="3 4">
    <name type="scientific">Rhodocollybia butyracea</name>
    <dbReference type="NCBI Taxonomy" id="206335"/>
    <lineage>
        <taxon>Eukaryota</taxon>
        <taxon>Fungi</taxon>
        <taxon>Dikarya</taxon>
        <taxon>Basidiomycota</taxon>
        <taxon>Agaricomycotina</taxon>
        <taxon>Agaricomycetes</taxon>
        <taxon>Agaricomycetidae</taxon>
        <taxon>Agaricales</taxon>
        <taxon>Marasmiineae</taxon>
        <taxon>Omphalotaceae</taxon>
        <taxon>Rhodocollybia</taxon>
    </lineage>
</organism>
<dbReference type="AlphaFoldDB" id="A0A9P5PBY3"/>
<keyword evidence="1" id="KW-0175">Coiled coil</keyword>
<feature type="region of interest" description="Disordered" evidence="2">
    <location>
        <begin position="99"/>
        <end position="124"/>
    </location>
</feature>
<evidence type="ECO:0000313" key="3">
    <source>
        <dbReference type="EMBL" id="KAF9059305.1"/>
    </source>
</evidence>
<evidence type="ECO:0000256" key="1">
    <source>
        <dbReference type="SAM" id="Coils"/>
    </source>
</evidence>
<evidence type="ECO:0000313" key="4">
    <source>
        <dbReference type="Proteomes" id="UP000772434"/>
    </source>
</evidence>
<protein>
    <submittedName>
        <fullName evidence="3">Uncharacterized protein</fullName>
    </submittedName>
</protein>
<evidence type="ECO:0000256" key="2">
    <source>
        <dbReference type="SAM" id="MobiDB-lite"/>
    </source>
</evidence>
<sequence length="180" mass="20174">MSMRAAKHIEEYSILVVVVGVGVPVAVPPEVEGKEEEPGKDNAKEAIEGMEIRYDNANYEEQRKLLNELEDEFGSIHTLWCIPDLGKTRDTLQTLDDNDLEEESAQKQSRFRPHPQQESTPIDYTKTPEISFDNMILFSFAYAYGGSGTSGNTANLNTNLTLPLSVANHPWPPNIYLFSV</sequence>
<dbReference type="Proteomes" id="UP000772434">
    <property type="component" value="Unassembled WGS sequence"/>
</dbReference>
<comment type="caution">
    <text evidence="3">The sequence shown here is derived from an EMBL/GenBank/DDBJ whole genome shotgun (WGS) entry which is preliminary data.</text>
</comment>
<accession>A0A9P5PBY3</accession>
<proteinExistence type="predicted"/>
<name>A0A9P5PBY3_9AGAR</name>
<feature type="coiled-coil region" evidence="1">
    <location>
        <begin position="40"/>
        <end position="72"/>
    </location>
</feature>
<gene>
    <name evidence="3" type="ORF">BDP27DRAFT_1431545</name>
</gene>